<dbReference type="InterPro" id="IPR011032">
    <property type="entry name" value="GroES-like_sf"/>
</dbReference>
<evidence type="ECO:0000259" key="2">
    <source>
        <dbReference type="Pfam" id="PF08240"/>
    </source>
</evidence>
<dbReference type="EMBL" id="CDPU01000051">
    <property type="protein sequence ID" value="CEO55319.1"/>
    <property type="molecule type" value="Genomic_DNA"/>
</dbReference>
<dbReference type="InterPro" id="IPR051397">
    <property type="entry name" value="Zn-ADH-like_protein"/>
</dbReference>
<dbReference type="InterPro" id="IPR036291">
    <property type="entry name" value="NAD(P)-bd_dom_sf"/>
</dbReference>
<feature type="domain" description="Alcohol dehydrogenase-like C-terminal" evidence="1">
    <location>
        <begin position="210"/>
        <end position="343"/>
    </location>
</feature>
<dbReference type="GO" id="GO:0016491">
    <property type="term" value="F:oxidoreductase activity"/>
    <property type="evidence" value="ECO:0007669"/>
    <property type="project" value="TreeGrafter"/>
</dbReference>
<proteinExistence type="predicted"/>
<evidence type="ECO:0000259" key="1">
    <source>
        <dbReference type="Pfam" id="PF00107"/>
    </source>
</evidence>
<dbReference type="InterPro" id="IPR013154">
    <property type="entry name" value="ADH-like_N"/>
</dbReference>
<gene>
    <name evidence="3" type="ORF">BN869_000011377_1</name>
</gene>
<dbReference type="CDD" id="cd05188">
    <property type="entry name" value="MDR"/>
    <property type="match status" value="1"/>
</dbReference>
<dbReference type="GO" id="GO:0005739">
    <property type="term" value="C:mitochondrion"/>
    <property type="evidence" value="ECO:0007669"/>
    <property type="project" value="TreeGrafter"/>
</dbReference>
<accession>A0A0B7KE17</accession>
<evidence type="ECO:0008006" key="4">
    <source>
        <dbReference type="Google" id="ProtNLM"/>
    </source>
</evidence>
<dbReference type="Pfam" id="PF08240">
    <property type="entry name" value="ADH_N"/>
    <property type="match status" value="1"/>
</dbReference>
<sequence>MAAPNSPSSTAAVSDHHNALVLDEVGKPMRLELRPTPKPGPGSVLIRILASSIRANSRRVYQEPTSGHPLPTPFVPGFAAIGRVAETGPDATSLQGGQLVFFDPYIIARDSSDAKYISGLMECVDEESRRLSRGEWRDSTFAEFANLPLENCFPLDEARLMRTPQDGGLGYTLDNLTHLFSMLIPFGGLADINLKAGETAIIAPATGRYGSAAVHLALALGARVIAIGRNRTILEQLATIHPQRLSAIPITGDVDADTQALRTVTGPSGADVFWDMSPPGAGTSTHFTSSLNALKNGARISLMGSVLSGVGFDYMQILIKGLTIKGTWMCTKEQTSRLIKMVETGLLQLDAQSMGPVRKFRLEDWAVAFDTGAERTEPGEVVITP</sequence>
<evidence type="ECO:0000313" key="3">
    <source>
        <dbReference type="EMBL" id="CEO55319.1"/>
    </source>
</evidence>
<dbReference type="InterPro" id="IPR013149">
    <property type="entry name" value="ADH-like_C"/>
</dbReference>
<dbReference type="SUPFAM" id="SSF51735">
    <property type="entry name" value="NAD(P)-binding Rossmann-fold domains"/>
    <property type="match status" value="1"/>
</dbReference>
<name>A0A0B7KE17_BIOOC</name>
<dbReference type="Gene3D" id="3.40.50.720">
    <property type="entry name" value="NAD(P)-binding Rossmann-like Domain"/>
    <property type="match status" value="1"/>
</dbReference>
<dbReference type="Pfam" id="PF00107">
    <property type="entry name" value="ADH_zinc_N"/>
    <property type="match status" value="1"/>
</dbReference>
<protein>
    <recommendedName>
        <fullName evidence="4">Alcohol dehydrogenase-like C-terminal domain-containing protein</fullName>
    </recommendedName>
</protein>
<dbReference type="AlphaFoldDB" id="A0A0B7KE17"/>
<organism evidence="3">
    <name type="scientific">Bionectria ochroleuca</name>
    <name type="common">Gliocladium roseum</name>
    <dbReference type="NCBI Taxonomy" id="29856"/>
    <lineage>
        <taxon>Eukaryota</taxon>
        <taxon>Fungi</taxon>
        <taxon>Dikarya</taxon>
        <taxon>Ascomycota</taxon>
        <taxon>Pezizomycotina</taxon>
        <taxon>Sordariomycetes</taxon>
        <taxon>Hypocreomycetidae</taxon>
        <taxon>Hypocreales</taxon>
        <taxon>Bionectriaceae</taxon>
        <taxon>Clonostachys</taxon>
    </lineage>
</organism>
<dbReference type="PANTHER" id="PTHR43677:SF4">
    <property type="entry name" value="QUINONE OXIDOREDUCTASE-LIKE PROTEIN 2"/>
    <property type="match status" value="1"/>
</dbReference>
<dbReference type="Gene3D" id="3.90.180.10">
    <property type="entry name" value="Medium-chain alcohol dehydrogenases, catalytic domain"/>
    <property type="match status" value="1"/>
</dbReference>
<feature type="domain" description="Alcohol dehydrogenase-like N-terminal" evidence="2">
    <location>
        <begin position="40"/>
        <end position="156"/>
    </location>
</feature>
<dbReference type="PANTHER" id="PTHR43677">
    <property type="entry name" value="SHORT-CHAIN DEHYDROGENASE/REDUCTASE"/>
    <property type="match status" value="1"/>
</dbReference>
<reference evidence="3" key="1">
    <citation type="submission" date="2015-01" db="EMBL/GenBank/DDBJ databases">
        <authorList>
            <person name="Durling Mikael"/>
        </authorList>
    </citation>
    <scope>NUCLEOTIDE SEQUENCE</scope>
</reference>
<dbReference type="SUPFAM" id="SSF50129">
    <property type="entry name" value="GroES-like"/>
    <property type="match status" value="1"/>
</dbReference>